<protein>
    <submittedName>
        <fullName evidence="1">Uncharacterized protein</fullName>
    </submittedName>
</protein>
<evidence type="ECO:0000313" key="2">
    <source>
        <dbReference type="Proteomes" id="UP001055879"/>
    </source>
</evidence>
<comment type="caution">
    <text evidence="1">The sequence shown here is derived from an EMBL/GenBank/DDBJ whole genome shotgun (WGS) entry which is preliminary data.</text>
</comment>
<dbReference type="Proteomes" id="UP001055879">
    <property type="component" value="Linkage Group LG17"/>
</dbReference>
<accession>A0ACB8XJP9</accession>
<dbReference type="EMBL" id="CM042063">
    <property type="protein sequence ID" value="KAI3667901.1"/>
    <property type="molecule type" value="Genomic_DNA"/>
</dbReference>
<organism evidence="1 2">
    <name type="scientific">Arctium lappa</name>
    <name type="common">Greater burdock</name>
    <name type="synonym">Lappa major</name>
    <dbReference type="NCBI Taxonomy" id="4217"/>
    <lineage>
        <taxon>Eukaryota</taxon>
        <taxon>Viridiplantae</taxon>
        <taxon>Streptophyta</taxon>
        <taxon>Embryophyta</taxon>
        <taxon>Tracheophyta</taxon>
        <taxon>Spermatophyta</taxon>
        <taxon>Magnoliopsida</taxon>
        <taxon>eudicotyledons</taxon>
        <taxon>Gunneridae</taxon>
        <taxon>Pentapetalae</taxon>
        <taxon>asterids</taxon>
        <taxon>campanulids</taxon>
        <taxon>Asterales</taxon>
        <taxon>Asteraceae</taxon>
        <taxon>Carduoideae</taxon>
        <taxon>Cardueae</taxon>
        <taxon>Arctiinae</taxon>
        <taxon>Arctium</taxon>
    </lineage>
</organism>
<keyword evidence="2" id="KW-1185">Reference proteome</keyword>
<reference evidence="1 2" key="2">
    <citation type="journal article" date="2022" name="Mol. Ecol. Resour.">
        <title>The genomes of chicory, endive, great burdock and yacon provide insights into Asteraceae paleo-polyploidization history and plant inulin production.</title>
        <authorList>
            <person name="Fan W."/>
            <person name="Wang S."/>
            <person name="Wang H."/>
            <person name="Wang A."/>
            <person name="Jiang F."/>
            <person name="Liu H."/>
            <person name="Zhao H."/>
            <person name="Xu D."/>
            <person name="Zhang Y."/>
        </authorList>
    </citation>
    <scope>NUCLEOTIDE SEQUENCE [LARGE SCALE GENOMIC DNA]</scope>
    <source>
        <strain evidence="2">cv. Niubang</strain>
    </source>
</reference>
<name>A0ACB8XJP9_ARCLA</name>
<evidence type="ECO:0000313" key="1">
    <source>
        <dbReference type="EMBL" id="KAI3667901.1"/>
    </source>
</evidence>
<reference evidence="2" key="1">
    <citation type="journal article" date="2022" name="Mol. Ecol. Resour.">
        <title>The genomes of chicory, endive, great burdock and yacon provide insights into Asteraceae palaeo-polyploidization history and plant inulin production.</title>
        <authorList>
            <person name="Fan W."/>
            <person name="Wang S."/>
            <person name="Wang H."/>
            <person name="Wang A."/>
            <person name="Jiang F."/>
            <person name="Liu H."/>
            <person name="Zhao H."/>
            <person name="Xu D."/>
            <person name="Zhang Y."/>
        </authorList>
    </citation>
    <scope>NUCLEOTIDE SEQUENCE [LARGE SCALE GENOMIC DNA]</scope>
    <source>
        <strain evidence="2">cv. Niubang</strain>
    </source>
</reference>
<sequence>MAKTEVPEKDPTHDLKKELQRLVKAIIEESSSQDENGFTANVVSAIQTLQTLIDLKKGGKQEQRSSSSIEIDDRIVGFFPPEFICPLSEKIMRDPVIVSTGTTYDRSSIQKWLKEGNRTCPITQQLLPSPNVTPNHLVREMISQWCKARGVRYPNPARSWNRDGLTEADYELLLSLFKMLSSSVLASQKEAARALRSLTKRLPPFRAYFSESIESIPRLLTPLTQPEIDPDVHRDLITTLMHLSTHETNKQIVAETPMVIPILLDALRSGTIETRSNAAATLSALSALDTNKTLIGKARGLKPLIDLLEEGHSFVMKDVASAIFNLCVDNDNKGRAVENGAVRVVLKKIEERIHVDELLVILAMLSSHHGAVVEMADLGAVSCLFSLIKETNCERNKENCIAVVYRICLTDGSKWKEMREEEIHHGTISKIAETGSSRAKRKANGILDRIKIRRIHTA</sequence>
<proteinExistence type="predicted"/>
<gene>
    <name evidence="1" type="ORF">L6452_42971</name>
</gene>